<dbReference type="PROSITE" id="PS50005">
    <property type="entry name" value="TPR"/>
    <property type="match status" value="1"/>
</dbReference>
<dbReference type="InterPro" id="IPR033396">
    <property type="entry name" value="DUF5107"/>
</dbReference>
<dbReference type="InterPro" id="IPR011717">
    <property type="entry name" value="TPR-4"/>
</dbReference>
<keyword evidence="5" id="KW-1185">Reference proteome</keyword>
<name>A0ABS4NUZ1_9BACL</name>
<dbReference type="InterPro" id="IPR011990">
    <property type="entry name" value="TPR-like_helical_dom_sf"/>
</dbReference>
<protein>
    <submittedName>
        <fullName evidence="4">Tetratricopeptide (TPR) repeat protein</fullName>
    </submittedName>
</protein>
<evidence type="ECO:0000256" key="2">
    <source>
        <dbReference type="SAM" id="MobiDB-lite"/>
    </source>
</evidence>
<dbReference type="InterPro" id="IPR019734">
    <property type="entry name" value="TPR_rpt"/>
</dbReference>
<feature type="compositionally biased region" description="Basic and acidic residues" evidence="2">
    <location>
        <begin position="36"/>
        <end position="47"/>
    </location>
</feature>
<organism evidence="4 5">
    <name type="scientific">Paenibacillus silagei</name>
    <dbReference type="NCBI Taxonomy" id="1670801"/>
    <lineage>
        <taxon>Bacteria</taxon>
        <taxon>Bacillati</taxon>
        <taxon>Bacillota</taxon>
        <taxon>Bacilli</taxon>
        <taxon>Bacillales</taxon>
        <taxon>Paenibacillaceae</taxon>
        <taxon>Paenibacillus</taxon>
    </lineage>
</organism>
<feature type="region of interest" description="Disordered" evidence="2">
    <location>
        <begin position="1"/>
        <end position="47"/>
    </location>
</feature>
<dbReference type="Pfam" id="PF17128">
    <property type="entry name" value="DUF5107"/>
    <property type="match status" value="1"/>
</dbReference>
<sequence length="1172" mass="132193">MKQADSGKMPEAAGGNADYAGNGDNTDNMSNAGNADNRDNTDSADRVQVRETSVMIPTYEAGAADPNPMFLEKRVYQGSSGRVYPHPVIESISNVKQDRAYKLIILENEYLRIEIMPELGGRIYRALDKTNNYDFVYYNRVIKPALVGLAGPWISGGIEFNWPQHHRPNTFGPVEYRLEAAEDGSATVWVSEIDRMYGTKATAAFRLYPGRAYLEVHAQCYNRTPLPQTFLWWANPAVAVNDQTQSVFPPDVTAVFDHGKRDVSRFPIATGIYYKQDYSEGVDISRYKNIPVPTSYMAYKSDYNFVGGYDHGVQAGLLHVADHHISPGKKQWTWGNGEFGQAWDRQLTDEDGPYIELMTGVYTDNQPDFTWLQPYEEKSFTQYFMPYKGIGLVKNASVDAAVNLEVDAVSAQAVVKVYVTSRLEQAVISLSGAAGEYLRETADLSPAEAIERTVMLDHGEQEHDPKLTVHSAEGRLLVAYQPKRPEIGRIPEAAKPLAPPEELRSAEELYLAGLHLEQYRHATFEPEAYYLEGLKRDSGDIRLNVAYGTLLLRRGQYAQSEPLLRRAIERLTSRNPNPYDSEAYYQLGVALRGQNRLDEAFAAYYKAVWSAAWQDAGYFSLAQIACRQGRYAEALELAERSLIRNARNYKARNLKSALLRRLGRPQQARGFASETVQLDPADFGTYNELALALAALDDPAAAEEALTELERLMRGDTHNYLNLMADYMGCGLYAEALAIGERAVERGRSEPQSEPGLELESESVYPMLHYALGECYERTGQDEQAREERRQGQAASSLHCFPNTLSELEWLLSAVRANPLDDKAHYYLGNLYYDKKLPEEAAASWERSRELRGDFAIVHRNLALAYYNKQNHPEAALASLEQAFACAPQDARILYELDQLRKKLAWSAGERLEHLEARCCLVEQRDDLYIEYVTMLNQLERYDEAVTALSLRTFHPWEGGEGKVTGQYQFAHSGLGRLALENGQYEAALEHFRLALAYPHNLGEGRLEGAQENNIHYALGRVYEGLGQEEEADRCYRMASQGLAEPASAVFYNDQPPEMIFYQGLAWLRLQQPKEAKRRFNLLIDYAERHLFDDIKLDYFAVSLPDFLVFEDDLNRRNVIHCRYMRGLGLLGLGRYEAAAAELDSALALDPNHQGAGVHRRMADSALNRGQL</sequence>
<comment type="caution">
    <text evidence="4">The sequence shown here is derived from an EMBL/GenBank/DDBJ whole genome shotgun (WGS) entry which is preliminary data.</text>
</comment>
<feature type="repeat" description="TPR" evidence="1">
    <location>
        <begin position="1120"/>
        <end position="1153"/>
    </location>
</feature>
<dbReference type="PANTHER" id="PTHR12558">
    <property type="entry name" value="CELL DIVISION CYCLE 16,23,27"/>
    <property type="match status" value="1"/>
</dbReference>
<keyword evidence="1" id="KW-0802">TPR repeat</keyword>
<dbReference type="Pfam" id="PF07721">
    <property type="entry name" value="TPR_4"/>
    <property type="match status" value="2"/>
</dbReference>
<gene>
    <name evidence="4" type="ORF">J2Z70_003388</name>
</gene>
<proteinExistence type="predicted"/>
<dbReference type="PANTHER" id="PTHR12558:SF13">
    <property type="entry name" value="CELL DIVISION CYCLE PROTEIN 27 HOMOLOG"/>
    <property type="match status" value="1"/>
</dbReference>
<dbReference type="SMART" id="SM00028">
    <property type="entry name" value="TPR"/>
    <property type="match status" value="11"/>
</dbReference>
<dbReference type="Gene3D" id="1.25.40.10">
    <property type="entry name" value="Tetratricopeptide repeat domain"/>
    <property type="match status" value="5"/>
</dbReference>
<dbReference type="SUPFAM" id="SSF48452">
    <property type="entry name" value="TPR-like"/>
    <property type="match status" value="4"/>
</dbReference>
<dbReference type="Pfam" id="PF13181">
    <property type="entry name" value="TPR_8"/>
    <property type="match status" value="1"/>
</dbReference>
<feature type="compositionally biased region" description="Low complexity" evidence="2">
    <location>
        <begin position="12"/>
        <end position="28"/>
    </location>
</feature>
<reference evidence="4 5" key="1">
    <citation type="submission" date="2021-03" db="EMBL/GenBank/DDBJ databases">
        <title>Genomic Encyclopedia of Type Strains, Phase IV (KMG-IV): sequencing the most valuable type-strain genomes for metagenomic binning, comparative biology and taxonomic classification.</title>
        <authorList>
            <person name="Goeker M."/>
        </authorList>
    </citation>
    <scope>NUCLEOTIDE SEQUENCE [LARGE SCALE GENOMIC DNA]</scope>
    <source>
        <strain evidence="4 5">DSM 101953</strain>
    </source>
</reference>
<evidence type="ECO:0000313" key="5">
    <source>
        <dbReference type="Proteomes" id="UP000773462"/>
    </source>
</evidence>
<dbReference type="Proteomes" id="UP000773462">
    <property type="component" value="Unassembled WGS sequence"/>
</dbReference>
<dbReference type="Pfam" id="PF13424">
    <property type="entry name" value="TPR_12"/>
    <property type="match status" value="1"/>
</dbReference>
<evidence type="ECO:0000259" key="3">
    <source>
        <dbReference type="Pfam" id="PF17128"/>
    </source>
</evidence>
<evidence type="ECO:0000256" key="1">
    <source>
        <dbReference type="PROSITE-ProRule" id="PRU00339"/>
    </source>
</evidence>
<evidence type="ECO:0000313" key="4">
    <source>
        <dbReference type="EMBL" id="MBP2113229.1"/>
    </source>
</evidence>
<dbReference type="Pfam" id="PF13432">
    <property type="entry name" value="TPR_16"/>
    <property type="match status" value="2"/>
</dbReference>
<accession>A0ABS4NUZ1</accession>
<dbReference type="EMBL" id="JAGGLV010000010">
    <property type="protein sequence ID" value="MBP2113229.1"/>
    <property type="molecule type" value="Genomic_DNA"/>
</dbReference>
<feature type="domain" description="DUF5107" evidence="3">
    <location>
        <begin position="82"/>
        <end position="386"/>
    </location>
</feature>